<comment type="caution">
    <text evidence="1">The sequence shown here is derived from an EMBL/GenBank/DDBJ whole genome shotgun (WGS) entry which is preliminary data.</text>
</comment>
<keyword evidence="2" id="KW-1185">Reference proteome</keyword>
<dbReference type="Proteomes" id="UP001457282">
    <property type="component" value="Unassembled WGS sequence"/>
</dbReference>
<organism evidence="1 2">
    <name type="scientific">Rubus argutus</name>
    <name type="common">Southern blackberry</name>
    <dbReference type="NCBI Taxonomy" id="59490"/>
    <lineage>
        <taxon>Eukaryota</taxon>
        <taxon>Viridiplantae</taxon>
        <taxon>Streptophyta</taxon>
        <taxon>Embryophyta</taxon>
        <taxon>Tracheophyta</taxon>
        <taxon>Spermatophyta</taxon>
        <taxon>Magnoliopsida</taxon>
        <taxon>eudicotyledons</taxon>
        <taxon>Gunneridae</taxon>
        <taxon>Pentapetalae</taxon>
        <taxon>rosids</taxon>
        <taxon>fabids</taxon>
        <taxon>Rosales</taxon>
        <taxon>Rosaceae</taxon>
        <taxon>Rosoideae</taxon>
        <taxon>Rosoideae incertae sedis</taxon>
        <taxon>Rubus</taxon>
    </lineage>
</organism>
<sequence length="76" mass="7689">METNPAPSQFITLPVLFFAQQCPAAAHAQSATPQLSLSASTTAIVPPICPDNATNQEARLDRGADGGAGRGLAAAI</sequence>
<name>A0AAW1WMZ5_RUBAR</name>
<dbReference type="EMBL" id="JBEDUW010000005">
    <property type="protein sequence ID" value="KAK9926300.1"/>
    <property type="molecule type" value="Genomic_DNA"/>
</dbReference>
<dbReference type="AlphaFoldDB" id="A0AAW1WMZ5"/>
<evidence type="ECO:0000313" key="1">
    <source>
        <dbReference type="EMBL" id="KAK9926300.1"/>
    </source>
</evidence>
<gene>
    <name evidence="1" type="ORF">M0R45_023538</name>
</gene>
<protein>
    <submittedName>
        <fullName evidence="1">Uncharacterized protein</fullName>
    </submittedName>
</protein>
<accession>A0AAW1WMZ5</accession>
<proteinExistence type="predicted"/>
<reference evidence="1 2" key="1">
    <citation type="journal article" date="2023" name="G3 (Bethesda)">
        <title>A chromosome-length genome assembly and annotation of blackberry (Rubus argutus, cv. 'Hillquist').</title>
        <authorList>
            <person name="Bruna T."/>
            <person name="Aryal R."/>
            <person name="Dudchenko O."/>
            <person name="Sargent D.J."/>
            <person name="Mead D."/>
            <person name="Buti M."/>
            <person name="Cavallini A."/>
            <person name="Hytonen T."/>
            <person name="Andres J."/>
            <person name="Pham M."/>
            <person name="Weisz D."/>
            <person name="Mascagni F."/>
            <person name="Usai G."/>
            <person name="Natali L."/>
            <person name="Bassil N."/>
            <person name="Fernandez G.E."/>
            <person name="Lomsadze A."/>
            <person name="Armour M."/>
            <person name="Olukolu B."/>
            <person name="Poorten T."/>
            <person name="Britton C."/>
            <person name="Davik J."/>
            <person name="Ashrafi H."/>
            <person name="Aiden E.L."/>
            <person name="Borodovsky M."/>
            <person name="Worthington M."/>
        </authorList>
    </citation>
    <scope>NUCLEOTIDE SEQUENCE [LARGE SCALE GENOMIC DNA]</scope>
    <source>
        <strain evidence="1">PI 553951</strain>
    </source>
</reference>
<evidence type="ECO:0000313" key="2">
    <source>
        <dbReference type="Proteomes" id="UP001457282"/>
    </source>
</evidence>